<name>A0A9X3MN67_9ACTN</name>
<dbReference type="EMBL" id="JAPDOD010000003">
    <property type="protein sequence ID" value="MDA0159681.1"/>
    <property type="molecule type" value="Genomic_DNA"/>
</dbReference>
<sequence length="498" mass="52156">MTARRGGAHAAPPGYLGAEARVRSGPAPELVAAGYELELADAPLLHRGLGLADLAHVIALAEGGAISSDDARALLGALLELHDGEPEIDDPRYGDLANVRERTLEQRAGSAAGWLNAGRPRREAGRVAFRIALRERLLDLEAATLRFAAALVALAERERDTPMPDYTYLQVAQPTTVGHWVLSFAQPALRDADRLARDFAAANLSPAGAGGVNGSRFPLDRERLAGLLGFSAPIEHTRDAMWQTDPLTEAAWHAATAAMGASRFAEDLEIYGSDEFALLAIDDAFCRASALMPQKRNPYALVVIRGGAGTLLGRATGVLATQHTPSGRTDNLLYAYGEVCGAVELARRVVDLTAAVTETLRVDREACARALDASAALAADVAEVLSLECGLDYRSAYRVVGRAVADGALDASGIERAARDVLGRPVTIDAATLERALDPAQALAARVVTGGAAPAPMSAMLAGAHAAVEAATAQVARDRDAITRAEAALVAQARAQAR</sequence>
<dbReference type="GO" id="GO:0005829">
    <property type="term" value="C:cytosol"/>
    <property type="evidence" value="ECO:0007669"/>
    <property type="project" value="TreeGrafter"/>
</dbReference>
<dbReference type="PRINTS" id="PR00149">
    <property type="entry name" value="FUMRATELYASE"/>
</dbReference>
<evidence type="ECO:0000313" key="6">
    <source>
        <dbReference type="EMBL" id="MDA0159681.1"/>
    </source>
</evidence>
<dbReference type="Pfam" id="PF00206">
    <property type="entry name" value="Lyase_1"/>
    <property type="match status" value="1"/>
</dbReference>
<evidence type="ECO:0000256" key="4">
    <source>
        <dbReference type="ARBA" id="ARBA00023239"/>
    </source>
</evidence>
<comment type="caution">
    <text evidence="6">The sequence shown here is derived from an EMBL/GenBank/DDBJ whole genome shotgun (WGS) entry which is preliminary data.</text>
</comment>
<dbReference type="InterPro" id="IPR009049">
    <property type="entry name" value="Argininosuccinate_lyase"/>
</dbReference>
<evidence type="ECO:0000313" key="7">
    <source>
        <dbReference type="Proteomes" id="UP001149140"/>
    </source>
</evidence>
<protein>
    <recommendedName>
        <fullName evidence="2">argininosuccinate lyase</fullName>
        <ecNumber evidence="2">4.3.2.1</ecNumber>
    </recommendedName>
</protein>
<dbReference type="Proteomes" id="UP001149140">
    <property type="component" value="Unassembled WGS sequence"/>
</dbReference>
<dbReference type="GO" id="GO:0042450">
    <property type="term" value="P:L-arginine biosynthetic process via ornithine"/>
    <property type="evidence" value="ECO:0007669"/>
    <property type="project" value="InterPro"/>
</dbReference>
<proteinExistence type="predicted"/>
<dbReference type="InterPro" id="IPR008948">
    <property type="entry name" value="L-Aspartase-like"/>
</dbReference>
<dbReference type="InterPro" id="IPR000362">
    <property type="entry name" value="Fumarate_lyase_fam"/>
</dbReference>
<dbReference type="InterPro" id="IPR022761">
    <property type="entry name" value="Fumarate_lyase_N"/>
</dbReference>
<gene>
    <name evidence="6" type="ORF">OM076_05360</name>
</gene>
<dbReference type="InterPro" id="IPR024083">
    <property type="entry name" value="Fumarase/histidase_N"/>
</dbReference>
<evidence type="ECO:0000256" key="3">
    <source>
        <dbReference type="ARBA" id="ARBA00022571"/>
    </source>
</evidence>
<dbReference type="RefSeq" id="WP_270038448.1">
    <property type="nucleotide sequence ID" value="NZ_JAPDOD010000003.1"/>
</dbReference>
<dbReference type="Gene3D" id="1.20.200.10">
    <property type="entry name" value="Fumarase/aspartase (Central domain)"/>
    <property type="match status" value="1"/>
</dbReference>
<dbReference type="GO" id="GO:0004056">
    <property type="term" value="F:argininosuccinate lyase activity"/>
    <property type="evidence" value="ECO:0007669"/>
    <property type="project" value="UniProtKB-EC"/>
</dbReference>
<dbReference type="PANTHER" id="PTHR43814">
    <property type="entry name" value="ARGININOSUCCINATE LYASE"/>
    <property type="match status" value="1"/>
</dbReference>
<keyword evidence="3" id="KW-0028">Amino-acid biosynthesis</keyword>
<feature type="domain" description="Fumarate lyase N-terminal" evidence="5">
    <location>
        <begin position="110"/>
        <end position="313"/>
    </location>
</feature>
<evidence type="ECO:0000259" key="5">
    <source>
        <dbReference type="Pfam" id="PF00206"/>
    </source>
</evidence>
<comment type="pathway">
    <text evidence="1">Amino-acid biosynthesis; L-arginine biosynthesis; L-arginine from L-ornithine and carbamoyl phosphate: step 3/3.</text>
</comment>
<keyword evidence="7" id="KW-1185">Reference proteome</keyword>
<dbReference type="SUPFAM" id="SSF48557">
    <property type="entry name" value="L-aspartase-like"/>
    <property type="match status" value="1"/>
</dbReference>
<dbReference type="EC" id="4.3.2.1" evidence="2"/>
<dbReference type="PRINTS" id="PR00145">
    <property type="entry name" value="ARGSUCLYASE"/>
</dbReference>
<reference evidence="6" key="1">
    <citation type="submission" date="2022-10" db="EMBL/GenBank/DDBJ databases">
        <title>The WGS of Solirubrobacter ginsenosidimutans DSM 21036.</title>
        <authorList>
            <person name="Jiang Z."/>
        </authorList>
    </citation>
    <scope>NUCLEOTIDE SEQUENCE</scope>
    <source>
        <strain evidence="6">DSM 21036</strain>
    </source>
</reference>
<keyword evidence="3" id="KW-0055">Arginine biosynthesis</keyword>
<dbReference type="PANTHER" id="PTHR43814:SF1">
    <property type="entry name" value="ARGININOSUCCINATE LYASE"/>
    <property type="match status" value="1"/>
</dbReference>
<dbReference type="Gene3D" id="1.10.275.10">
    <property type="entry name" value="Fumarase/aspartase (N-terminal domain)"/>
    <property type="match status" value="1"/>
</dbReference>
<organism evidence="6 7">
    <name type="scientific">Solirubrobacter ginsenosidimutans</name>
    <dbReference type="NCBI Taxonomy" id="490573"/>
    <lineage>
        <taxon>Bacteria</taxon>
        <taxon>Bacillati</taxon>
        <taxon>Actinomycetota</taxon>
        <taxon>Thermoleophilia</taxon>
        <taxon>Solirubrobacterales</taxon>
        <taxon>Solirubrobacteraceae</taxon>
        <taxon>Solirubrobacter</taxon>
    </lineage>
</organism>
<keyword evidence="4 6" id="KW-0456">Lyase</keyword>
<dbReference type="AlphaFoldDB" id="A0A9X3MN67"/>
<evidence type="ECO:0000256" key="2">
    <source>
        <dbReference type="ARBA" id="ARBA00012338"/>
    </source>
</evidence>
<evidence type="ECO:0000256" key="1">
    <source>
        <dbReference type="ARBA" id="ARBA00004941"/>
    </source>
</evidence>
<accession>A0A9X3MN67</accession>
<dbReference type="Gene3D" id="1.10.40.30">
    <property type="entry name" value="Fumarase/aspartase (C-terminal domain)"/>
    <property type="match status" value="1"/>
</dbReference>